<evidence type="ECO:0000259" key="4">
    <source>
        <dbReference type="Pfam" id="PF21070"/>
    </source>
</evidence>
<gene>
    <name evidence="5" type="ORF">AWB79_07480</name>
</gene>
<dbReference type="InterPro" id="IPR053156">
    <property type="entry name" value="T6SS_TssM-like"/>
</dbReference>
<dbReference type="Pfam" id="PF21070">
    <property type="entry name" value="IcmF_helical"/>
    <property type="match status" value="1"/>
</dbReference>
<feature type="domain" description="Type VI secretion system component TssM1 helical" evidence="4">
    <location>
        <begin position="233"/>
        <end position="311"/>
    </location>
</feature>
<proteinExistence type="predicted"/>
<feature type="domain" description="Gp5/Type VI secretion system Vgr protein OB-fold" evidence="2">
    <location>
        <begin position="156"/>
        <end position="206"/>
    </location>
</feature>
<feature type="domain" description="Type VI secretion system IcmF C-terminal" evidence="3">
    <location>
        <begin position="315"/>
        <end position="406"/>
    </location>
</feature>
<dbReference type="SUPFAM" id="SSF69255">
    <property type="entry name" value="gp5 N-terminal domain-like"/>
    <property type="match status" value="1"/>
</dbReference>
<dbReference type="STRING" id="1777140.AWB79_07480"/>
<dbReference type="Gene3D" id="2.30.110.50">
    <property type="match status" value="1"/>
</dbReference>
<keyword evidence="6" id="KW-1185">Reference proteome</keyword>
<dbReference type="Pfam" id="PF06744">
    <property type="entry name" value="IcmF_C"/>
    <property type="match status" value="1"/>
</dbReference>
<dbReference type="Pfam" id="PF04717">
    <property type="entry name" value="Phage_base_V"/>
    <property type="match status" value="1"/>
</dbReference>
<sequence>MKLLVDANAAPADKTTDGVDNSWGEHYETIEEGKAIALVRHEAHLAEQISYRARGNPFSIEVGEAVRLDMNPVDAPHGILITSIRFGGGRSTSYWCTFRGIPAGRRWRTSIDKIAQPKVEGILPARIDSPGKYKYSYLSEKGLYVTVMPFDLDEWSPGGRSRAIRMARPYAGANYGHHMPLLDGTEVALIFTAQDPNRPVIIGSLHDSRNPDLVNNLNHTRNIIRTAAQNEMRMEDNDASLPDMASFMRMDNGLIAQFVSTQLAGVIERQGNQWVAAQGMNQGTLTLDPAFLAALNKLARVSTSLFPSGDARLRFELRGVPTPGITDLKLISSGQQLHYFNQMEQWVPFEWPGQGLDNNAQLQWQTDEAGLRSTMYAQGRFALIRLFERAKVTQHDNARYVLSWTPEQSIGIPLSVQLRAEGGAGPLDVLSLRHFTLPARIFITSTAKDGPKNSGPNLPPLPPGAIASAQKVGVPLPETHR</sequence>
<dbReference type="InterPro" id="IPR037026">
    <property type="entry name" value="Vgr_OB-fold_dom_sf"/>
</dbReference>
<evidence type="ECO:0000256" key="1">
    <source>
        <dbReference type="SAM" id="MobiDB-lite"/>
    </source>
</evidence>
<evidence type="ECO:0000313" key="6">
    <source>
        <dbReference type="Proteomes" id="UP000054851"/>
    </source>
</evidence>
<protein>
    <submittedName>
        <fullName evidence="5">ImcF domain-containing protein</fullName>
    </submittedName>
</protein>
<organism evidence="5 6">
    <name type="scientific">Caballeronia hypogeia</name>
    <dbReference type="NCBI Taxonomy" id="1777140"/>
    <lineage>
        <taxon>Bacteria</taxon>
        <taxon>Pseudomonadati</taxon>
        <taxon>Pseudomonadota</taxon>
        <taxon>Betaproteobacteria</taxon>
        <taxon>Burkholderiales</taxon>
        <taxon>Burkholderiaceae</taxon>
        <taxon>Caballeronia</taxon>
    </lineage>
</organism>
<dbReference type="Gene3D" id="2.40.50.230">
    <property type="entry name" value="Gp5 N-terminal domain"/>
    <property type="match status" value="1"/>
</dbReference>
<dbReference type="SUPFAM" id="SSF69279">
    <property type="entry name" value="Phage tail proteins"/>
    <property type="match status" value="1"/>
</dbReference>
<dbReference type="EMBL" id="FCOA02000059">
    <property type="protein sequence ID" value="SAK97542.1"/>
    <property type="molecule type" value="Genomic_DNA"/>
</dbReference>
<evidence type="ECO:0000259" key="3">
    <source>
        <dbReference type="Pfam" id="PF06744"/>
    </source>
</evidence>
<evidence type="ECO:0000313" key="5">
    <source>
        <dbReference type="EMBL" id="SAK97542.1"/>
    </source>
</evidence>
<dbReference type="InterPro" id="IPR010623">
    <property type="entry name" value="IcmF_C"/>
</dbReference>
<dbReference type="AlphaFoldDB" id="A0A158DSE3"/>
<dbReference type="PANTHER" id="PTHR36153:SF1">
    <property type="entry name" value="TYPE VI SECRETION SYSTEM COMPONENT TSSM1"/>
    <property type="match status" value="1"/>
</dbReference>
<dbReference type="PANTHER" id="PTHR36153">
    <property type="entry name" value="INNER MEMBRANE PROTEIN-RELATED"/>
    <property type="match status" value="1"/>
</dbReference>
<evidence type="ECO:0000259" key="2">
    <source>
        <dbReference type="Pfam" id="PF04717"/>
    </source>
</evidence>
<reference evidence="5" key="1">
    <citation type="submission" date="2016-01" db="EMBL/GenBank/DDBJ databases">
        <authorList>
            <person name="Peeters C."/>
        </authorList>
    </citation>
    <scope>NUCLEOTIDE SEQUENCE</scope>
    <source>
        <strain evidence="5">LMG 29322</strain>
    </source>
</reference>
<feature type="region of interest" description="Disordered" evidence="1">
    <location>
        <begin position="446"/>
        <end position="481"/>
    </location>
</feature>
<accession>A0A158DSE3</accession>
<dbReference type="InterPro" id="IPR048677">
    <property type="entry name" value="TssM1_hel"/>
</dbReference>
<dbReference type="InterPro" id="IPR006531">
    <property type="entry name" value="Gp5/Vgr_OB"/>
</dbReference>
<dbReference type="Proteomes" id="UP000054851">
    <property type="component" value="Unassembled WGS sequence"/>
</dbReference>
<comment type="caution">
    <text evidence="5">The sequence shown here is derived from an EMBL/GenBank/DDBJ whole genome shotgun (WGS) entry which is preliminary data.</text>
</comment>
<name>A0A158DSE3_9BURK</name>